<evidence type="ECO:0000313" key="6">
    <source>
        <dbReference type="Proteomes" id="UP000193307"/>
    </source>
</evidence>
<dbReference type="GO" id="GO:0008967">
    <property type="term" value="F:phosphoglycolate phosphatase activity"/>
    <property type="evidence" value="ECO:0007669"/>
    <property type="project" value="UniProtKB-EC"/>
</dbReference>
<keyword evidence="6" id="KW-1185">Reference proteome</keyword>
<proteinExistence type="inferred from homology"/>
<dbReference type="AlphaFoldDB" id="A0A1Y5SP23"/>
<dbReference type="SFLD" id="SFLDS00003">
    <property type="entry name" value="Haloacid_Dehalogenase"/>
    <property type="match status" value="1"/>
</dbReference>
<gene>
    <name evidence="5" type="primary">gph_1</name>
    <name evidence="5" type="ORF">PAM7971_01988</name>
</gene>
<keyword evidence="5" id="KW-0378">Hydrolase</keyword>
<comment type="pathway">
    <text evidence="2">Organic acid metabolism; glycolate biosynthesis; glycolate from 2-phosphoglycolate: step 1/1.</text>
</comment>
<dbReference type="Gene3D" id="1.10.150.240">
    <property type="entry name" value="Putative phosphatase, domain 2"/>
    <property type="match status" value="1"/>
</dbReference>
<accession>A0A1Y5SP23</accession>
<comment type="similarity">
    <text evidence="3">Belongs to the HAD-like hydrolase superfamily. CbbY/CbbZ/Gph/YieH family.</text>
</comment>
<evidence type="ECO:0000256" key="4">
    <source>
        <dbReference type="ARBA" id="ARBA00013078"/>
    </source>
</evidence>
<comment type="catalytic activity">
    <reaction evidence="1">
        <text>2-phosphoglycolate + H2O = glycolate + phosphate</text>
        <dbReference type="Rhea" id="RHEA:14369"/>
        <dbReference type="ChEBI" id="CHEBI:15377"/>
        <dbReference type="ChEBI" id="CHEBI:29805"/>
        <dbReference type="ChEBI" id="CHEBI:43474"/>
        <dbReference type="ChEBI" id="CHEBI:58033"/>
        <dbReference type="EC" id="3.1.3.18"/>
    </reaction>
</comment>
<dbReference type="EMBL" id="FWFW01000005">
    <property type="protein sequence ID" value="SLN42119.1"/>
    <property type="molecule type" value="Genomic_DNA"/>
</dbReference>
<organism evidence="5 6">
    <name type="scientific">Pacificibacter marinus</name>
    <dbReference type="NCBI Taxonomy" id="658057"/>
    <lineage>
        <taxon>Bacteria</taxon>
        <taxon>Pseudomonadati</taxon>
        <taxon>Pseudomonadota</taxon>
        <taxon>Alphaproteobacteria</taxon>
        <taxon>Rhodobacterales</taxon>
        <taxon>Roseobacteraceae</taxon>
        <taxon>Pacificibacter</taxon>
    </lineage>
</organism>
<evidence type="ECO:0000256" key="1">
    <source>
        <dbReference type="ARBA" id="ARBA00000830"/>
    </source>
</evidence>
<dbReference type="EC" id="3.1.3.18" evidence="4"/>
<name>A0A1Y5SP23_9RHOB</name>
<dbReference type="InterPro" id="IPR050155">
    <property type="entry name" value="HAD-like_hydrolase_sf"/>
</dbReference>
<dbReference type="SUPFAM" id="SSF56784">
    <property type="entry name" value="HAD-like"/>
    <property type="match status" value="1"/>
</dbReference>
<dbReference type="NCBIfam" id="TIGR01509">
    <property type="entry name" value="HAD-SF-IA-v3"/>
    <property type="match status" value="1"/>
</dbReference>
<evidence type="ECO:0000256" key="2">
    <source>
        <dbReference type="ARBA" id="ARBA00004818"/>
    </source>
</evidence>
<dbReference type="NCBIfam" id="TIGR01549">
    <property type="entry name" value="HAD-SF-IA-v1"/>
    <property type="match status" value="1"/>
</dbReference>
<dbReference type="GO" id="GO:0006281">
    <property type="term" value="P:DNA repair"/>
    <property type="evidence" value="ECO:0007669"/>
    <property type="project" value="TreeGrafter"/>
</dbReference>
<dbReference type="PANTHER" id="PTHR43434">
    <property type="entry name" value="PHOSPHOGLYCOLATE PHOSPHATASE"/>
    <property type="match status" value="1"/>
</dbReference>
<dbReference type="InterPro" id="IPR023214">
    <property type="entry name" value="HAD_sf"/>
</dbReference>
<dbReference type="InterPro" id="IPR036412">
    <property type="entry name" value="HAD-like_sf"/>
</dbReference>
<dbReference type="RefSeq" id="WP_085849126.1">
    <property type="nucleotide sequence ID" value="NZ_FNZV01000004.1"/>
</dbReference>
<dbReference type="Pfam" id="PF00702">
    <property type="entry name" value="Hydrolase"/>
    <property type="match status" value="1"/>
</dbReference>
<dbReference type="OrthoDB" id="9797743at2"/>
<dbReference type="Proteomes" id="UP000193307">
    <property type="component" value="Unassembled WGS sequence"/>
</dbReference>
<sequence length="234" mass="24526">MDLSLIQAVLFDKDGTLFDFQKTWGPWAVTAIERLAQGDAALTAEAGRVLGIDMVQQIFKTESLAVAGTPHDMAEALVPILRHMSVQDIVDGLMPNKGSVPLAHIGDLQQTLTTIAGPGRKLGLVTNDFEAVAIEHLDQASVRAAFDVVIGYDSGFGGKPAPDGCVAAALALGVAPEHTLMVGDSLHDLTAGREAGMQVVGVLTGTADRADLTPFADWVVQDITELAGLFAKLS</sequence>
<dbReference type="InterPro" id="IPR006439">
    <property type="entry name" value="HAD-SF_hydro_IA"/>
</dbReference>
<evidence type="ECO:0000313" key="5">
    <source>
        <dbReference type="EMBL" id="SLN42119.1"/>
    </source>
</evidence>
<dbReference type="PANTHER" id="PTHR43434:SF1">
    <property type="entry name" value="PHOSPHOGLYCOLATE PHOSPHATASE"/>
    <property type="match status" value="1"/>
</dbReference>
<dbReference type="InterPro" id="IPR023198">
    <property type="entry name" value="PGP-like_dom2"/>
</dbReference>
<dbReference type="STRING" id="658057.SAMN04488032_10489"/>
<evidence type="ECO:0000256" key="3">
    <source>
        <dbReference type="ARBA" id="ARBA00006171"/>
    </source>
</evidence>
<dbReference type="Gene3D" id="3.40.50.1000">
    <property type="entry name" value="HAD superfamily/HAD-like"/>
    <property type="match status" value="1"/>
</dbReference>
<dbReference type="SFLD" id="SFLDG01129">
    <property type="entry name" value="C1.5:_HAD__Beta-PGM__Phosphata"/>
    <property type="match status" value="1"/>
</dbReference>
<reference evidence="5 6" key="1">
    <citation type="submission" date="2017-03" db="EMBL/GenBank/DDBJ databases">
        <authorList>
            <person name="Afonso C.L."/>
            <person name="Miller P.J."/>
            <person name="Scott M.A."/>
            <person name="Spackman E."/>
            <person name="Goraichik I."/>
            <person name="Dimitrov K.M."/>
            <person name="Suarez D.L."/>
            <person name="Swayne D.E."/>
        </authorList>
    </citation>
    <scope>NUCLEOTIDE SEQUENCE [LARGE SCALE GENOMIC DNA]</scope>
    <source>
        <strain evidence="5 6">CECT 7971</strain>
    </source>
</reference>
<protein>
    <recommendedName>
        <fullName evidence="4">phosphoglycolate phosphatase</fullName>
        <ecNumber evidence="4">3.1.3.18</ecNumber>
    </recommendedName>
</protein>